<dbReference type="InterPro" id="IPR002878">
    <property type="entry name" value="ChsH2_C"/>
</dbReference>
<dbReference type="PANTHER" id="PTHR34075">
    <property type="entry name" value="BLR3430 PROTEIN"/>
    <property type="match status" value="1"/>
</dbReference>
<keyword evidence="4" id="KW-1185">Reference proteome</keyword>
<organism evidence="3 4">
    <name type="scientific">Herbaspirillum lusitanum</name>
    <dbReference type="NCBI Taxonomy" id="213312"/>
    <lineage>
        <taxon>Bacteria</taxon>
        <taxon>Pseudomonadati</taxon>
        <taxon>Pseudomonadota</taxon>
        <taxon>Betaproteobacteria</taxon>
        <taxon>Burkholderiales</taxon>
        <taxon>Oxalobacteraceae</taxon>
        <taxon>Herbaspirillum</taxon>
    </lineage>
</organism>
<gene>
    <name evidence="3" type="ORF">PQR62_18885</name>
</gene>
<evidence type="ECO:0000259" key="2">
    <source>
        <dbReference type="Pfam" id="PF12172"/>
    </source>
</evidence>
<feature type="domain" description="ChsH2 rubredoxin-like zinc ribbon" evidence="2">
    <location>
        <begin position="20"/>
        <end position="53"/>
    </location>
</feature>
<dbReference type="InterPro" id="IPR012340">
    <property type="entry name" value="NA-bd_OB-fold"/>
</dbReference>
<accession>A0ABW9ACZ5</accession>
<dbReference type="PANTHER" id="PTHR34075:SF5">
    <property type="entry name" value="BLR3430 PROTEIN"/>
    <property type="match status" value="1"/>
</dbReference>
<dbReference type="RefSeq" id="WP_408159554.1">
    <property type="nucleotide sequence ID" value="NZ_JAQQFM010000008.1"/>
</dbReference>
<comment type="caution">
    <text evidence="3">The sequence shown here is derived from an EMBL/GenBank/DDBJ whole genome shotgun (WGS) entry which is preliminary data.</text>
</comment>
<dbReference type="Pfam" id="PF12172">
    <property type="entry name" value="zf-ChsH2"/>
    <property type="match status" value="1"/>
</dbReference>
<dbReference type="SUPFAM" id="SSF50249">
    <property type="entry name" value="Nucleic acid-binding proteins"/>
    <property type="match status" value="1"/>
</dbReference>
<evidence type="ECO:0000259" key="1">
    <source>
        <dbReference type="Pfam" id="PF01796"/>
    </source>
</evidence>
<evidence type="ECO:0000313" key="4">
    <source>
        <dbReference type="Proteomes" id="UP001629246"/>
    </source>
</evidence>
<feature type="domain" description="ChsH2 C-terminal OB-fold" evidence="1">
    <location>
        <begin position="57"/>
        <end position="115"/>
    </location>
</feature>
<protein>
    <submittedName>
        <fullName evidence="3">OB-fold domain-containing protein</fullName>
    </submittedName>
</protein>
<dbReference type="Pfam" id="PF01796">
    <property type="entry name" value="OB_ChsH2_C"/>
    <property type="match status" value="1"/>
</dbReference>
<dbReference type="Proteomes" id="UP001629246">
    <property type="component" value="Unassembled WGS sequence"/>
</dbReference>
<sequence>MKLRRVMPDPVISPETQAFWDAAAEGRFLVRRCSSCNKVHWYPRTMCPFCSSLETAWEPGAGTGTIYTYSVMRRAKELFVMAYVSLSEGPQMMTNIVDCDPDALRVGDPVELVFVPSENGFAVPCFRPAQLNASAGAQKSGVQ</sequence>
<dbReference type="InterPro" id="IPR022002">
    <property type="entry name" value="ChsH2_Znr"/>
</dbReference>
<dbReference type="Gene3D" id="6.10.30.10">
    <property type="match status" value="1"/>
</dbReference>
<reference evidence="3 4" key="1">
    <citation type="journal article" date="2024" name="Chem. Sci.">
        <title>Discovery of megapolipeptins by genome mining of a Burkholderiales bacteria collection.</title>
        <authorList>
            <person name="Paulo B.S."/>
            <person name="Recchia M.J.J."/>
            <person name="Lee S."/>
            <person name="Fergusson C.H."/>
            <person name="Romanowski S.B."/>
            <person name="Hernandez A."/>
            <person name="Krull N."/>
            <person name="Liu D.Y."/>
            <person name="Cavanagh H."/>
            <person name="Bos A."/>
            <person name="Gray C.A."/>
            <person name="Murphy B.T."/>
            <person name="Linington R.G."/>
            <person name="Eustaquio A.S."/>
        </authorList>
    </citation>
    <scope>NUCLEOTIDE SEQUENCE [LARGE SCALE GENOMIC DNA]</scope>
    <source>
        <strain evidence="3 4">RL21-008-BIB-A</strain>
    </source>
</reference>
<name>A0ABW9ACZ5_9BURK</name>
<dbReference type="EMBL" id="JAQQFM010000008">
    <property type="protein sequence ID" value="MFL9926349.1"/>
    <property type="molecule type" value="Genomic_DNA"/>
</dbReference>
<proteinExistence type="predicted"/>
<dbReference type="InterPro" id="IPR052513">
    <property type="entry name" value="Thioester_dehydratase-like"/>
</dbReference>
<evidence type="ECO:0000313" key="3">
    <source>
        <dbReference type="EMBL" id="MFL9926349.1"/>
    </source>
</evidence>